<feature type="compositionally biased region" description="Basic residues" evidence="2">
    <location>
        <begin position="223"/>
        <end position="236"/>
    </location>
</feature>
<dbReference type="PANTHER" id="PTHR10894:SF0">
    <property type="entry name" value="NUCLEOLAR PROTEIN 56"/>
    <property type="match status" value="1"/>
</dbReference>
<sequence length="310" mass="35389">MKGFAPKLEDKMSLGHSVSLLDQLDKDLNTYSMCIREWYSYHFPELYKIVPENYLYAKVVKYIGDRKQLTEEKIKGLEIIMNAGISEAILSAAKSSMAGSRTNLAKCSASTVQILGAEKALFRAMKTKTSTPKYGLIYHSTFIGRDGSQFKGRASRFLSNKLNIVSRIDAFSDNPCNIFGHKMKQQCEDRLKYFENGERSHVMHDAGKESLVLPQQNESLHTSVKRKKSKKEKKSKRIRLKKKKTDFFDLAHPTAALYLTTFPTFLVYDFFSIPNFRLNDFSLDTPEGAKDGFQKPNIEFHSTPHTVRTP</sequence>
<dbReference type="Gene3D" id="1.10.287.660">
    <property type="entry name" value="Helix hairpin bin"/>
    <property type="match status" value="1"/>
</dbReference>
<dbReference type="InterPro" id="IPR012976">
    <property type="entry name" value="NOSIC"/>
</dbReference>
<feature type="domain" description="Nop" evidence="3">
    <location>
        <begin position="77"/>
        <end position="196"/>
    </location>
</feature>
<dbReference type="EMBL" id="VUJU01005612">
    <property type="protein sequence ID" value="KAF0750747.1"/>
    <property type="molecule type" value="Genomic_DNA"/>
</dbReference>
<dbReference type="InterPro" id="IPR002687">
    <property type="entry name" value="Nop_dom"/>
</dbReference>
<dbReference type="PROSITE" id="PS51358">
    <property type="entry name" value="NOP"/>
    <property type="match status" value="1"/>
</dbReference>
<keyword evidence="5" id="KW-1185">Reference proteome</keyword>
<dbReference type="PANTHER" id="PTHR10894">
    <property type="entry name" value="NUCLEOLAR PROTEIN 5 NUCLEOLAR PROTEIN NOP5 NOP58"/>
    <property type="match status" value="1"/>
</dbReference>
<gene>
    <name evidence="4" type="ORF">FWK35_00021987</name>
</gene>
<evidence type="ECO:0000313" key="4">
    <source>
        <dbReference type="EMBL" id="KAF0750747.1"/>
    </source>
</evidence>
<organism evidence="4 5">
    <name type="scientific">Aphis craccivora</name>
    <name type="common">Cowpea aphid</name>
    <dbReference type="NCBI Taxonomy" id="307492"/>
    <lineage>
        <taxon>Eukaryota</taxon>
        <taxon>Metazoa</taxon>
        <taxon>Ecdysozoa</taxon>
        <taxon>Arthropoda</taxon>
        <taxon>Hexapoda</taxon>
        <taxon>Insecta</taxon>
        <taxon>Pterygota</taxon>
        <taxon>Neoptera</taxon>
        <taxon>Paraneoptera</taxon>
        <taxon>Hemiptera</taxon>
        <taxon>Sternorrhyncha</taxon>
        <taxon>Aphidomorpha</taxon>
        <taxon>Aphidoidea</taxon>
        <taxon>Aphididae</taxon>
        <taxon>Aphidini</taxon>
        <taxon>Aphis</taxon>
        <taxon>Aphis</taxon>
    </lineage>
</organism>
<feature type="region of interest" description="Disordered" evidence="2">
    <location>
        <begin position="289"/>
        <end position="310"/>
    </location>
</feature>
<dbReference type="SUPFAM" id="SSF89124">
    <property type="entry name" value="Nop domain"/>
    <property type="match status" value="1"/>
</dbReference>
<dbReference type="InterPro" id="IPR036070">
    <property type="entry name" value="Nop_dom_sf"/>
</dbReference>
<evidence type="ECO:0000256" key="2">
    <source>
        <dbReference type="SAM" id="MobiDB-lite"/>
    </source>
</evidence>
<dbReference type="Proteomes" id="UP000478052">
    <property type="component" value="Unassembled WGS sequence"/>
</dbReference>
<accession>A0A6G0Y814</accession>
<comment type="caution">
    <text evidence="4">The sequence shown here is derived from an EMBL/GenBank/DDBJ whole genome shotgun (WGS) entry which is preliminary data.</text>
</comment>
<dbReference type="Pfam" id="PF01798">
    <property type="entry name" value="Nop"/>
    <property type="match status" value="2"/>
</dbReference>
<protein>
    <submittedName>
        <fullName evidence="4">Nucleolar protein 56</fullName>
    </submittedName>
</protein>
<dbReference type="InterPro" id="IPR029012">
    <property type="entry name" value="Helix_hairpin_bin_sf"/>
</dbReference>
<dbReference type="InterPro" id="IPR042239">
    <property type="entry name" value="Nop_C"/>
</dbReference>
<dbReference type="Gene3D" id="1.10.246.90">
    <property type="entry name" value="Nop domain"/>
    <property type="match status" value="1"/>
</dbReference>
<dbReference type="GO" id="GO:0032040">
    <property type="term" value="C:small-subunit processome"/>
    <property type="evidence" value="ECO:0007669"/>
    <property type="project" value="InterPro"/>
</dbReference>
<name>A0A6G0Y814_APHCR</name>
<dbReference type="OrthoDB" id="6780543at2759"/>
<reference evidence="4 5" key="1">
    <citation type="submission" date="2019-08" db="EMBL/GenBank/DDBJ databases">
        <title>Whole genome of Aphis craccivora.</title>
        <authorList>
            <person name="Voronova N.V."/>
            <person name="Shulinski R.S."/>
            <person name="Bandarenka Y.V."/>
            <person name="Zhorov D.G."/>
            <person name="Warner D."/>
        </authorList>
    </citation>
    <scope>NUCLEOTIDE SEQUENCE [LARGE SCALE GENOMIC DNA]</scope>
    <source>
        <strain evidence="4">180601</strain>
        <tissue evidence="4">Whole Body</tissue>
    </source>
</reference>
<evidence type="ECO:0000256" key="1">
    <source>
        <dbReference type="ARBA" id="ARBA00009211"/>
    </source>
</evidence>
<dbReference type="SMART" id="SM00931">
    <property type="entry name" value="NOSIC"/>
    <property type="match status" value="1"/>
</dbReference>
<comment type="similarity">
    <text evidence="1">Belongs to the NOP5/NOP56 family.</text>
</comment>
<feature type="region of interest" description="Disordered" evidence="2">
    <location>
        <begin position="214"/>
        <end position="236"/>
    </location>
</feature>
<proteinExistence type="inferred from homology"/>
<dbReference type="InterPro" id="IPR045056">
    <property type="entry name" value="Nop56/Nop58"/>
</dbReference>
<evidence type="ECO:0000259" key="3">
    <source>
        <dbReference type="PROSITE" id="PS51358"/>
    </source>
</evidence>
<dbReference type="GO" id="GO:0031428">
    <property type="term" value="C:box C/D methylation guide snoRNP complex"/>
    <property type="evidence" value="ECO:0007669"/>
    <property type="project" value="InterPro"/>
</dbReference>
<evidence type="ECO:0000313" key="5">
    <source>
        <dbReference type="Proteomes" id="UP000478052"/>
    </source>
</evidence>
<dbReference type="GO" id="GO:0030515">
    <property type="term" value="F:snoRNA binding"/>
    <property type="evidence" value="ECO:0007669"/>
    <property type="project" value="InterPro"/>
</dbReference>
<dbReference type="AlphaFoldDB" id="A0A6G0Y814"/>